<dbReference type="Proteomes" id="UP001163046">
    <property type="component" value="Unassembled WGS sequence"/>
</dbReference>
<evidence type="ECO:0000256" key="1">
    <source>
        <dbReference type="ARBA" id="ARBA00023157"/>
    </source>
</evidence>
<feature type="transmembrane region" description="Helical" evidence="2">
    <location>
        <begin position="190"/>
        <end position="210"/>
    </location>
</feature>
<evidence type="ECO:0008006" key="5">
    <source>
        <dbReference type="Google" id="ProtNLM"/>
    </source>
</evidence>
<dbReference type="InterPro" id="IPR004156">
    <property type="entry name" value="OATP"/>
</dbReference>
<feature type="transmembrane region" description="Helical" evidence="2">
    <location>
        <begin position="274"/>
        <end position="299"/>
    </location>
</feature>
<feature type="transmembrane region" description="Helical" evidence="2">
    <location>
        <begin position="125"/>
        <end position="144"/>
    </location>
</feature>
<sequence>MPGHIPIKQVDLPSHTHHIVLICVLSMSPDMDKATKRDFKYGWFSFKPRWLQIINSSKCFLFVVVILATVQSMTVNGITSINLPALEKRFQLSSKDLGLIAASNDISAILLVCFVSFYGEFGNKIKWLGYGTLITAIGCFVFVLPHALISPYQPVLENTTFTSRQTEQCTINNGSSTSNACFSGYESNRLYLFIFCVAQLLMGAGTTPLYSLAPAYIDENVHPKASPIYLGIFFAAAVAGPGLGFVAGGPILNEVYIQIKQPKGVHLTSRNPQWIGAWWLGYIVAGVAMFFSAVFILGFPRELPGSKEMRDKAIEEGDLPKRNNKLRGKLRDIVPATVQLLKNPTYMFNALAITAGSMMGAGMGTFIAKFTQLKFALNPGLAGITLGTVFVVGAAGS</sequence>
<organism evidence="3 4">
    <name type="scientific">Desmophyllum pertusum</name>
    <dbReference type="NCBI Taxonomy" id="174260"/>
    <lineage>
        <taxon>Eukaryota</taxon>
        <taxon>Metazoa</taxon>
        <taxon>Cnidaria</taxon>
        <taxon>Anthozoa</taxon>
        <taxon>Hexacorallia</taxon>
        <taxon>Scleractinia</taxon>
        <taxon>Caryophylliina</taxon>
        <taxon>Caryophylliidae</taxon>
        <taxon>Desmophyllum</taxon>
    </lineage>
</organism>
<dbReference type="GO" id="GO:0016020">
    <property type="term" value="C:membrane"/>
    <property type="evidence" value="ECO:0007669"/>
    <property type="project" value="InterPro"/>
</dbReference>
<dbReference type="GO" id="GO:0055085">
    <property type="term" value="P:transmembrane transport"/>
    <property type="evidence" value="ECO:0007669"/>
    <property type="project" value="InterPro"/>
</dbReference>
<evidence type="ECO:0000313" key="3">
    <source>
        <dbReference type="EMBL" id="KAJ7394323.1"/>
    </source>
</evidence>
<dbReference type="AlphaFoldDB" id="A0A9X0A6K3"/>
<evidence type="ECO:0000256" key="2">
    <source>
        <dbReference type="SAM" id="Phobius"/>
    </source>
</evidence>
<dbReference type="PANTHER" id="PTHR11388">
    <property type="entry name" value="ORGANIC ANION TRANSPORTER"/>
    <property type="match status" value="1"/>
</dbReference>
<feature type="transmembrane region" description="Helical" evidence="2">
    <location>
        <begin position="375"/>
        <end position="395"/>
    </location>
</feature>
<comment type="caution">
    <text evidence="3">The sequence shown here is derived from an EMBL/GenBank/DDBJ whole genome shotgun (WGS) entry which is preliminary data.</text>
</comment>
<protein>
    <recommendedName>
        <fullName evidence="5">Solute carrier organic anion transporter family member</fullName>
    </recommendedName>
</protein>
<dbReference type="EMBL" id="MU825396">
    <property type="protein sequence ID" value="KAJ7394323.1"/>
    <property type="molecule type" value="Genomic_DNA"/>
</dbReference>
<accession>A0A9X0A6K3</accession>
<gene>
    <name evidence="3" type="ORF">OS493_000127</name>
</gene>
<dbReference type="OrthoDB" id="5062115at2759"/>
<reference evidence="3" key="1">
    <citation type="submission" date="2023-01" db="EMBL/GenBank/DDBJ databases">
        <title>Genome assembly of the deep-sea coral Lophelia pertusa.</title>
        <authorList>
            <person name="Herrera S."/>
            <person name="Cordes E."/>
        </authorList>
    </citation>
    <scope>NUCLEOTIDE SEQUENCE</scope>
    <source>
        <strain evidence="3">USNM1676648</strain>
        <tissue evidence="3">Polyp</tissue>
    </source>
</reference>
<feature type="transmembrane region" description="Helical" evidence="2">
    <location>
        <begin position="346"/>
        <end position="368"/>
    </location>
</feature>
<feature type="transmembrane region" description="Helical" evidence="2">
    <location>
        <begin position="60"/>
        <end position="85"/>
    </location>
</feature>
<keyword evidence="2" id="KW-1133">Transmembrane helix</keyword>
<dbReference type="PANTHER" id="PTHR11388:SF100">
    <property type="entry name" value="SOLUTE CARRIER ORGANIC ANION TRANSPORTER FAMILY MEMBER 4A1"/>
    <property type="match status" value="1"/>
</dbReference>
<name>A0A9X0A6K3_9CNID</name>
<evidence type="ECO:0000313" key="4">
    <source>
        <dbReference type="Proteomes" id="UP001163046"/>
    </source>
</evidence>
<dbReference type="InterPro" id="IPR036259">
    <property type="entry name" value="MFS_trans_sf"/>
</dbReference>
<keyword evidence="2" id="KW-0472">Membrane</keyword>
<feature type="transmembrane region" description="Helical" evidence="2">
    <location>
        <begin position="97"/>
        <end position="119"/>
    </location>
</feature>
<keyword evidence="4" id="KW-1185">Reference proteome</keyword>
<proteinExistence type="predicted"/>
<dbReference type="SUPFAM" id="SSF103473">
    <property type="entry name" value="MFS general substrate transporter"/>
    <property type="match status" value="1"/>
</dbReference>
<dbReference type="Pfam" id="PF03137">
    <property type="entry name" value="OATP"/>
    <property type="match status" value="1"/>
</dbReference>
<dbReference type="Gene3D" id="1.20.1250.20">
    <property type="entry name" value="MFS general substrate transporter like domains"/>
    <property type="match status" value="1"/>
</dbReference>
<feature type="transmembrane region" description="Helical" evidence="2">
    <location>
        <begin position="230"/>
        <end position="253"/>
    </location>
</feature>
<keyword evidence="1" id="KW-1015">Disulfide bond</keyword>
<keyword evidence="2" id="KW-0812">Transmembrane</keyword>